<comment type="caution">
    <text evidence="3">The sequence shown here is derived from an EMBL/GenBank/DDBJ whole genome shotgun (WGS) entry which is preliminary data.</text>
</comment>
<keyword evidence="3" id="KW-0548">Nucleotidyltransferase</keyword>
<feature type="domain" description="OB" evidence="1">
    <location>
        <begin position="261"/>
        <end position="332"/>
    </location>
</feature>
<dbReference type="AlphaFoldDB" id="A0A2M7XYL2"/>
<dbReference type="InterPro" id="IPR004365">
    <property type="entry name" value="NA-bd_OB_tRNA"/>
</dbReference>
<dbReference type="EC" id="2.7.7.7" evidence="3"/>
<dbReference type="GO" id="GO:0006260">
    <property type="term" value="P:DNA replication"/>
    <property type="evidence" value="ECO:0007669"/>
    <property type="project" value="InterPro"/>
</dbReference>
<proteinExistence type="predicted"/>
<evidence type="ECO:0000259" key="2">
    <source>
        <dbReference type="Pfam" id="PF14579"/>
    </source>
</evidence>
<dbReference type="SUPFAM" id="SSF160975">
    <property type="entry name" value="AF1531-like"/>
    <property type="match status" value="1"/>
</dbReference>
<dbReference type="CDD" id="cd04485">
    <property type="entry name" value="DnaE_OBF"/>
    <property type="match status" value="1"/>
</dbReference>
<feature type="domain" description="DNA polymerase helix-hairpin-helix motif" evidence="2">
    <location>
        <begin position="79"/>
        <end position="162"/>
    </location>
</feature>
<dbReference type="Proteomes" id="UP000229647">
    <property type="component" value="Unassembled WGS sequence"/>
</dbReference>
<dbReference type="GO" id="GO:0008408">
    <property type="term" value="F:3'-5' exonuclease activity"/>
    <property type="evidence" value="ECO:0007669"/>
    <property type="project" value="InterPro"/>
</dbReference>
<dbReference type="InterPro" id="IPR012340">
    <property type="entry name" value="NA-bd_OB-fold"/>
</dbReference>
<evidence type="ECO:0000259" key="1">
    <source>
        <dbReference type="Pfam" id="PF01336"/>
    </source>
</evidence>
<dbReference type="PANTHER" id="PTHR32294">
    <property type="entry name" value="DNA POLYMERASE III SUBUNIT ALPHA"/>
    <property type="match status" value="1"/>
</dbReference>
<evidence type="ECO:0000313" key="3">
    <source>
        <dbReference type="EMBL" id="PJA55813.1"/>
    </source>
</evidence>
<dbReference type="GO" id="GO:0003676">
    <property type="term" value="F:nucleic acid binding"/>
    <property type="evidence" value="ECO:0007669"/>
    <property type="project" value="InterPro"/>
</dbReference>
<dbReference type="Gene3D" id="1.10.150.870">
    <property type="match status" value="1"/>
</dbReference>
<accession>A0A2M7XYL2</accession>
<feature type="non-terminal residue" evidence="3">
    <location>
        <position position="1"/>
    </location>
</feature>
<dbReference type="Pfam" id="PF14579">
    <property type="entry name" value="HHH_6"/>
    <property type="match status" value="1"/>
</dbReference>
<evidence type="ECO:0000313" key="4">
    <source>
        <dbReference type="Proteomes" id="UP000229647"/>
    </source>
</evidence>
<dbReference type="PANTHER" id="PTHR32294:SF0">
    <property type="entry name" value="DNA POLYMERASE III SUBUNIT ALPHA"/>
    <property type="match status" value="1"/>
</dbReference>
<dbReference type="InterPro" id="IPR029460">
    <property type="entry name" value="DNAPol_HHH"/>
</dbReference>
<dbReference type="InterPro" id="IPR004805">
    <property type="entry name" value="DnaE2/DnaE/PolC"/>
</dbReference>
<name>A0A2M7XYL2_9BACT</name>
<organism evidence="3 4">
    <name type="scientific">Candidatus Roizmanbacteria bacterium CG_4_9_14_3_um_filter_33_18</name>
    <dbReference type="NCBI Taxonomy" id="1974841"/>
    <lineage>
        <taxon>Bacteria</taxon>
        <taxon>Candidatus Roizmaniibacteriota</taxon>
    </lineage>
</organism>
<dbReference type="Pfam" id="PF01336">
    <property type="entry name" value="tRNA_anti-codon"/>
    <property type="match status" value="1"/>
</dbReference>
<protein>
    <submittedName>
        <fullName evidence="3">DNA polymerase III subunit alpha</fullName>
        <ecNumber evidence="3">2.7.7.7</ecNumber>
    </submittedName>
</protein>
<dbReference type="GO" id="GO:0003887">
    <property type="term" value="F:DNA-directed DNA polymerase activity"/>
    <property type="evidence" value="ECO:0007669"/>
    <property type="project" value="UniProtKB-EC"/>
</dbReference>
<dbReference type="EMBL" id="PFWL01000071">
    <property type="protein sequence ID" value="PJA55813.1"/>
    <property type="molecule type" value="Genomic_DNA"/>
</dbReference>
<gene>
    <name evidence="3" type="primary">dnaE</name>
    <name evidence="3" type="ORF">CO165_01595</name>
</gene>
<sequence length="342" mass="38789">KTSMIEKVWNFMEKFAAYGFNKPHSASYGLIAYWTAYIKANYPVEYMTALLTAELHGVAGPQREIKMSQAIEECRRMEIKVLPPDINKSIYSFSIEGPEIRFGLSALKNVGTAAIDSILEERAKGQFHGLKDFLSRVDLRRVNKRTLESLIKSGAFSNFGNKATLMFNFPLIVADIQRTKTKSEKGQYDLFVSSEETKYTDNFKVIPEYEEDVLFTMEREVIGFLIGKNPMAKFKAIIEKKTTKKIGEVNIQDANKPVILAGLICGKKIVKTKKNNEEMAILQIFDESGTIEVVVFPRSYTILKSFLNINKIIMLKGKVNEREGRIGIILENAVDLEKVNQN</sequence>
<reference evidence="4" key="1">
    <citation type="submission" date="2017-09" db="EMBL/GenBank/DDBJ databases">
        <title>Depth-based differentiation of microbial function through sediment-hosted aquifers and enrichment of novel symbionts in the deep terrestrial subsurface.</title>
        <authorList>
            <person name="Probst A.J."/>
            <person name="Ladd B."/>
            <person name="Jarett J.K."/>
            <person name="Geller-Mcgrath D.E."/>
            <person name="Sieber C.M.K."/>
            <person name="Emerson J.B."/>
            <person name="Anantharaman K."/>
            <person name="Thomas B.C."/>
            <person name="Malmstrom R."/>
            <person name="Stieglmeier M."/>
            <person name="Klingl A."/>
            <person name="Woyke T."/>
            <person name="Ryan C.M."/>
            <person name="Banfield J.F."/>
        </authorList>
    </citation>
    <scope>NUCLEOTIDE SEQUENCE [LARGE SCALE GENOMIC DNA]</scope>
</reference>
<dbReference type="Gene3D" id="2.40.50.140">
    <property type="entry name" value="Nucleic acid-binding proteins"/>
    <property type="match status" value="1"/>
</dbReference>
<keyword evidence="3" id="KW-0808">Transferase</keyword>